<proteinExistence type="predicted"/>
<dbReference type="EMBL" id="KE344650">
    <property type="protein sequence ID" value="EXB74640.1"/>
    <property type="molecule type" value="Genomic_DNA"/>
</dbReference>
<gene>
    <name evidence="1" type="ORF">L484_007646</name>
</gene>
<dbReference type="Proteomes" id="UP000030645">
    <property type="component" value="Unassembled WGS sequence"/>
</dbReference>
<sequence>MADGVIDLRLRSALAFISDAQVKVHCHVAHFEAQSLPSICFVYVSTSDLLGRFQRSRAQRTA</sequence>
<organism evidence="1 2">
    <name type="scientific">Morus notabilis</name>
    <dbReference type="NCBI Taxonomy" id="981085"/>
    <lineage>
        <taxon>Eukaryota</taxon>
        <taxon>Viridiplantae</taxon>
        <taxon>Streptophyta</taxon>
        <taxon>Embryophyta</taxon>
        <taxon>Tracheophyta</taxon>
        <taxon>Spermatophyta</taxon>
        <taxon>Magnoliopsida</taxon>
        <taxon>eudicotyledons</taxon>
        <taxon>Gunneridae</taxon>
        <taxon>Pentapetalae</taxon>
        <taxon>rosids</taxon>
        <taxon>fabids</taxon>
        <taxon>Rosales</taxon>
        <taxon>Moraceae</taxon>
        <taxon>Moreae</taxon>
        <taxon>Morus</taxon>
    </lineage>
</organism>
<keyword evidence="2" id="KW-1185">Reference proteome</keyword>
<name>W9R6G0_9ROSA</name>
<reference evidence="2" key="1">
    <citation type="submission" date="2013-01" db="EMBL/GenBank/DDBJ databases">
        <title>Draft Genome Sequence of a Mulberry Tree, Morus notabilis C.K. Schneid.</title>
        <authorList>
            <person name="He N."/>
            <person name="Zhao S."/>
        </authorList>
    </citation>
    <scope>NUCLEOTIDE SEQUENCE</scope>
</reference>
<evidence type="ECO:0000313" key="2">
    <source>
        <dbReference type="Proteomes" id="UP000030645"/>
    </source>
</evidence>
<protein>
    <submittedName>
        <fullName evidence="1">Uncharacterized protein</fullName>
    </submittedName>
</protein>
<accession>W9R6G0</accession>
<evidence type="ECO:0000313" key="1">
    <source>
        <dbReference type="EMBL" id="EXB74640.1"/>
    </source>
</evidence>
<dbReference type="AlphaFoldDB" id="W9R6G0"/>